<dbReference type="SMART" id="SM01012">
    <property type="entry name" value="ANTAR"/>
    <property type="match status" value="1"/>
</dbReference>
<dbReference type="AlphaFoldDB" id="A0A160KUZ9"/>
<dbReference type="KEGG" id="rtn:A6122_2628"/>
<dbReference type="Gene3D" id="3.30.450.40">
    <property type="match status" value="1"/>
</dbReference>
<keyword evidence="2" id="KW-0804">Transcription</keyword>
<name>A0A160KUZ9_9MICO</name>
<keyword evidence="5" id="KW-1185">Reference proteome</keyword>
<evidence type="ECO:0000256" key="2">
    <source>
        <dbReference type="ARBA" id="ARBA00023163"/>
    </source>
</evidence>
<protein>
    <recommendedName>
        <fullName evidence="3">ANTAR domain-containing protein</fullName>
    </recommendedName>
</protein>
<dbReference type="EMBL" id="CP015515">
    <property type="protein sequence ID" value="AND17742.1"/>
    <property type="molecule type" value="Genomic_DNA"/>
</dbReference>
<gene>
    <name evidence="4" type="ORF">A6122_2628</name>
</gene>
<dbReference type="InterPro" id="IPR036388">
    <property type="entry name" value="WH-like_DNA-bd_sf"/>
</dbReference>
<dbReference type="PATRIC" id="fig|33888.3.peg.2945"/>
<dbReference type="OrthoDB" id="7466251at2"/>
<proteinExistence type="predicted"/>
<dbReference type="PROSITE" id="PS50921">
    <property type="entry name" value="ANTAR"/>
    <property type="match status" value="1"/>
</dbReference>
<dbReference type="Gene3D" id="1.10.10.10">
    <property type="entry name" value="Winged helix-like DNA-binding domain superfamily/Winged helix DNA-binding domain"/>
    <property type="match status" value="1"/>
</dbReference>
<feature type="domain" description="ANTAR" evidence="3">
    <location>
        <begin position="141"/>
        <end position="202"/>
    </location>
</feature>
<dbReference type="InterPro" id="IPR005561">
    <property type="entry name" value="ANTAR"/>
</dbReference>
<evidence type="ECO:0000259" key="3">
    <source>
        <dbReference type="PROSITE" id="PS50921"/>
    </source>
</evidence>
<dbReference type="SUPFAM" id="SSF55781">
    <property type="entry name" value="GAF domain-like"/>
    <property type="match status" value="1"/>
</dbReference>
<evidence type="ECO:0000313" key="5">
    <source>
        <dbReference type="Proteomes" id="UP000077071"/>
    </source>
</evidence>
<sequence length="220" mass="23329">MGAVSNPDALCDPYLRGYPIDGVAISTLGGTFGGETVAASDGTASRLDEIQIDLGEGPCWEAIRAAGPVSVPDTREEERWPLFTEAIGSTAARAIFAFPLSIAGLSIGAIDLYSRHPASLSDSLMGEINASTTATALLVLASVLRDNEAEETMNPRSRRVVHQATGMIIARYGSTADEALLLLRAHAFAQRRPVLDVAMDIVSRQDGFPGRPSTAQDDTW</sequence>
<dbReference type="GO" id="GO:0003723">
    <property type="term" value="F:RNA binding"/>
    <property type="evidence" value="ECO:0007669"/>
    <property type="project" value="InterPro"/>
</dbReference>
<dbReference type="Proteomes" id="UP000077071">
    <property type="component" value="Chromosome"/>
</dbReference>
<dbReference type="Pfam" id="PF13185">
    <property type="entry name" value="GAF_2"/>
    <property type="match status" value="1"/>
</dbReference>
<evidence type="ECO:0000256" key="1">
    <source>
        <dbReference type="ARBA" id="ARBA00023015"/>
    </source>
</evidence>
<dbReference type="PIRSF" id="PIRSF036625">
    <property type="entry name" value="GAF_ANTAR"/>
    <property type="match status" value="1"/>
</dbReference>
<keyword evidence="1" id="KW-0805">Transcription regulation</keyword>
<evidence type="ECO:0000313" key="4">
    <source>
        <dbReference type="EMBL" id="AND17742.1"/>
    </source>
</evidence>
<dbReference type="InterPro" id="IPR029016">
    <property type="entry name" value="GAF-like_dom_sf"/>
</dbReference>
<reference evidence="4 5" key="1">
    <citation type="submission" date="2016-05" db="EMBL/GenBank/DDBJ databases">
        <title>Complete genome sequence of Rathayibacter tritici NCPPB 1953.</title>
        <authorList>
            <person name="Park J."/>
            <person name="Lee H.-H."/>
            <person name="Lee S.-W."/>
            <person name="Seo Y.-S."/>
        </authorList>
    </citation>
    <scope>NUCLEOTIDE SEQUENCE [LARGE SCALE GENOMIC DNA]</scope>
    <source>
        <strain evidence="4 5">NCPPB 1953</strain>
    </source>
</reference>
<dbReference type="InterPro" id="IPR012074">
    <property type="entry name" value="GAF_ANTAR"/>
</dbReference>
<dbReference type="InterPro" id="IPR003018">
    <property type="entry name" value="GAF"/>
</dbReference>
<dbReference type="Pfam" id="PF03861">
    <property type="entry name" value="ANTAR"/>
    <property type="match status" value="1"/>
</dbReference>
<dbReference type="STRING" id="33888.A6122_2628"/>
<accession>A0A160KUZ9</accession>
<organism evidence="4 5">
    <name type="scientific">Rathayibacter tritici</name>
    <dbReference type="NCBI Taxonomy" id="33888"/>
    <lineage>
        <taxon>Bacteria</taxon>
        <taxon>Bacillati</taxon>
        <taxon>Actinomycetota</taxon>
        <taxon>Actinomycetes</taxon>
        <taxon>Micrococcales</taxon>
        <taxon>Microbacteriaceae</taxon>
        <taxon>Rathayibacter</taxon>
    </lineage>
</organism>